<dbReference type="InterPro" id="IPR011041">
    <property type="entry name" value="Quinoprot_gluc/sorb_DH_b-prop"/>
</dbReference>
<comment type="caution">
    <text evidence="4">The sequence shown here is derived from an EMBL/GenBank/DDBJ whole genome shotgun (WGS) entry which is preliminary data.</text>
</comment>
<dbReference type="eggNOG" id="COG2133">
    <property type="taxonomic scope" value="Bacteria"/>
</dbReference>
<dbReference type="AlphaFoldDB" id="A0A017TAZ4"/>
<dbReference type="PANTHER" id="PTHR19328:SF75">
    <property type="entry name" value="ALDOSE SUGAR DEHYDROGENASE YLII"/>
    <property type="match status" value="1"/>
</dbReference>
<name>A0A017TAZ4_9BACT</name>
<gene>
    <name evidence="4" type="ORF">CAP_1988</name>
</gene>
<protein>
    <recommendedName>
        <fullName evidence="3">Glucose/Sorbosone dehydrogenase domain-containing protein</fullName>
    </recommendedName>
</protein>
<reference evidence="4 5" key="1">
    <citation type="submission" date="2013-05" db="EMBL/GenBank/DDBJ databases">
        <title>Genome assembly of Chondromyces apiculatus DSM 436.</title>
        <authorList>
            <person name="Sharma G."/>
            <person name="Khatri I."/>
            <person name="Kaur C."/>
            <person name="Mayilraj S."/>
            <person name="Subramanian S."/>
        </authorList>
    </citation>
    <scope>NUCLEOTIDE SEQUENCE [LARGE SCALE GENOMIC DNA]</scope>
    <source>
        <strain evidence="4 5">DSM 436</strain>
    </source>
</reference>
<feature type="compositionally biased region" description="Low complexity" evidence="1">
    <location>
        <begin position="44"/>
        <end position="66"/>
    </location>
</feature>
<dbReference type="SUPFAM" id="SSF50952">
    <property type="entry name" value="Soluble quinoprotein glucose dehydrogenase"/>
    <property type="match status" value="1"/>
</dbReference>
<evidence type="ECO:0000256" key="2">
    <source>
        <dbReference type="SAM" id="SignalP"/>
    </source>
</evidence>
<dbReference type="Pfam" id="PF07995">
    <property type="entry name" value="GSDH"/>
    <property type="match status" value="1"/>
</dbReference>
<dbReference type="STRING" id="1192034.CAP_1988"/>
<organism evidence="4 5">
    <name type="scientific">Chondromyces apiculatus DSM 436</name>
    <dbReference type="NCBI Taxonomy" id="1192034"/>
    <lineage>
        <taxon>Bacteria</taxon>
        <taxon>Pseudomonadati</taxon>
        <taxon>Myxococcota</taxon>
        <taxon>Polyangia</taxon>
        <taxon>Polyangiales</taxon>
        <taxon>Polyangiaceae</taxon>
        <taxon>Chondromyces</taxon>
    </lineage>
</organism>
<keyword evidence="2" id="KW-0732">Signal</keyword>
<keyword evidence="5" id="KW-1185">Reference proteome</keyword>
<evidence type="ECO:0000259" key="3">
    <source>
        <dbReference type="Pfam" id="PF07995"/>
    </source>
</evidence>
<evidence type="ECO:0000256" key="1">
    <source>
        <dbReference type="SAM" id="MobiDB-lite"/>
    </source>
</evidence>
<evidence type="ECO:0000313" key="5">
    <source>
        <dbReference type="Proteomes" id="UP000019678"/>
    </source>
</evidence>
<feature type="region of interest" description="Disordered" evidence="1">
    <location>
        <begin position="44"/>
        <end position="112"/>
    </location>
</feature>
<feature type="signal peptide" evidence="2">
    <location>
        <begin position="1"/>
        <end position="44"/>
    </location>
</feature>
<dbReference type="PANTHER" id="PTHR19328">
    <property type="entry name" value="HEDGEHOG-INTERACTING PROTEIN"/>
    <property type="match status" value="1"/>
</dbReference>
<accession>A0A017TAZ4</accession>
<proteinExistence type="predicted"/>
<dbReference type="InterPro" id="IPR012938">
    <property type="entry name" value="Glc/Sorbosone_DH"/>
</dbReference>
<dbReference type="Proteomes" id="UP000019678">
    <property type="component" value="Unassembled WGS sequence"/>
</dbReference>
<feature type="chain" id="PRO_5001496760" description="Glucose/Sorbosone dehydrogenase domain-containing protein" evidence="2">
    <location>
        <begin position="45"/>
        <end position="458"/>
    </location>
</feature>
<dbReference type="EMBL" id="ASRX01000016">
    <property type="protein sequence ID" value="EYF06458.1"/>
    <property type="molecule type" value="Genomic_DNA"/>
</dbReference>
<feature type="domain" description="Glucose/Sorbosone dehydrogenase" evidence="3">
    <location>
        <begin position="129"/>
        <end position="420"/>
    </location>
</feature>
<sequence length="458" mass="47854">MLFLCASAALQYFDPMALFSTRNSSSVWVLAFLGAAGAALSAQACGGDDGGSSETSGTPTSTTSSQGGAGPSTGGNGNTGGDGGSTSSNSGGGGGGVGGGSSQVDCGLEAQGPVPDLQLTPISTNLDRPVFVTAAPGDNERLFVVEQEGRVRVIVNGVLQGAPFIDISALTDQPGQVDEFGLLSMVFHPDYATNGRFFLFYSDSDASVVSEFARSANDPNVASPGVVQTILNFPGAVGQHYGAMMAFAEDGYLFVSSGDRGDSSTSQDIDDIHGKLLRLDVDDVDTAPPGNLPGGHPLVWNYGLRNSWRFSIDRCTQDLYISDVGGNWEEVNIEPPNTGHRNYGWPIADQGTECTTGTCAVVAHNHNSGDCSIVGGYVYRGTGIPNMNGRYIYGDSCSLRIRSFRWGGGDTVALEEELTDNLNSDGTLQYMTSFGEDNVGNLYVLDLAGGLYRIDAQQ</sequence>
<dbReference type="Gene3D" id="2.120.10.30">
    <property type="entry name" value="TolB, C-terminal domain"/>
    <property type="match status" value="1"/>
</dbReference>
<evidence type="ECO:0000313" key="4">
    <source>
        <dbReference type="EMBL" id="EYF06458.1"/>
    </source>
</evidence>
<feature type="compositionally biased region" description="Gly residues" evidence="1">
    <location>
        <begin position="67"/>
        <end position="101"/>
    </location>
</feature>
<dbReference type="InterPro" id="IPR011042">
    <property type="entry name" value="6-blade_b-propeller_TolB-like"/>
</dbReference>